<feature type="compositionally biased region" description="Basic and acidic residues" evidence="11">
    <location>
        <begin position="293"/>
        <end position="302"/>
    </location>
</feature>
<feature type="region of interest" description="Disordered" evidence="11">
    <location>
        <begin position="278"/>
        <end position="308"/>
    </location>
</feature>
<evidence type="ECO:0000256" key="6">
    <source>
        <dbReference type="ARBA" id="ARBA00022723"/>
    </source>
</evidence>
<dbReference type="InterPro" id="IPR003374">
    <property type="entry name" value="ApbE-like_sf"/>
</dbReference>
<feature type="compositionally biased region" description="Low complexity" evidence="11">
    <location>
        <begin position="343"/>
        <end position="361"/>
    </location>
</feature>
<evidence type="ECO:0000256" key="7">
    <source>
        <dbReference type="ARBA" id="ARBA00022827"/>
    </source>
</evidence>
<evidence type="ECO:0000256" key="2">
    <source>
        <dbReference type="ARBA" id="ARBA00011955"/>
    </source>
</evidence>
<comment type="caution">
    <text evidence="12">The sequence shown here is derived from an EMBL/GenBank/DDBJ whole genome shotgun (WGS) entry which is preliminary data.</text>
</comment>
<dbReference type="PANTHER" id="PTHR30040:SF2">
    <property type="entry name" value="FAD:PROTEIN FMN TRANSFERASE"/>
    <property type="match status" value="1"/>
</dbReference>
<evidence type="ECO:0000256" key="4">
    <source>
        <dbReference type="ARBA" id="ARBA00022630"/>
    </source>
</evidence>
<dbReference type="Gene3D" id="3.10.520.10">
    <property type="entry name" value="ApbE-like domains"/>
    <property type="match status" value="2"/>
</dbReference>
<dbReference type="EMBL" id="JAAIIF010000014">
    <property type="protein sequence ID" value="NMM96844.1"/>
    <property type="molecule type" value="Genomic_DNA"/>
</dbReference>
<protein>
    <recommendedName>
        <fullName evidence="3">FAD:protein FMN transferase</fullName>
        <ecNumber evidence="2">2.7.1.180</ecNumber>
    </recommendedName>
    <alternativeName>
        <fullName evidence="9">Flavin transferase</fullName>
    </alternativeName>
</protein>
<evidence type="ECO:0000256" key="3">
    <source>
        <dbReference type="ARBA" id="ARBA00016337"/>
    </source>
</evidence>
<feature type="compositionally biased region" description="Polar residues" evidence="11">
    <location>
        <begin position="41"/>
        <end position="53"/>
    </location>
</feature>
<name>A0A7Y0HWE5_9BIFI</name>
<feature type="compositionally biased region" description="Polar residues" evidence="11">
    <location>
        <begin position="70"/>
        <end position="79"/>
    </location>
</feature>
<reference evidence="12 13" key="1">
    <citation type="submission" date="2020-02" db="EMBL/GenBank/DDBJ databases">
        <title>Characterization of phylogenetic diversity of novel bifidobacterial species isolated in Czech ZOOs.</title>
        <authorList>
            <person name="Lugli G.A."/>
            <person name="Vera N.B."/>
            <person name="Ventura M."/>
        </authorList>
    </citation>
    <scope>NUCLEOTIDE SEQUENCE [LARGE SCALE GENOMIC DNA]</scope>
    <source>
        <strain evidence="12 13">DSM 109960</strain>
    </source>
</reference>
<dbReference type="EC" id="2.7.1.180" evidence="2"/>
<dbReference type="GO" id="GO:0046872">
    <property type="term" value="F:metal ion binding"/>
    <property type="evidence" value="ECO:0007669"/>
    <property type="project" value="UniProtKB-KW"/>
</dbReference>
<comment type="cofactor">
    <cofactor evidence="1">
        <name>Mg(2+)</name>
        <dbReference type="ChEBI" id="CHEBI:18420"/>
    </cofactor>
</comment>
<dbReference type="Proteomes" id="UP000529710">
    <property type="component" value="Unassembled WGS sequence"/>
</dbReference>
<evidence type="ECO:0000313" key="12">
    <source>
        <dbReference type="EMBL" id="NMM96844.1"/>
    </source>
</evidence>
<keyword evidence="8" id="KW-0460">Magnesium</keyword>
<keyword evidence="4" id="KW-0285">Flavoprotein</keyword>
<comment type="catalytic activity">
    <reaction evidence="10">
        <text>L-threonyl-[protein] + FAD = FMN-L-threonyl-[protein] + AMP + H(+)</text>
        <dbReference type="Rhea" id="RHEA:36847"/>
        <dbReference type="Rhea" id="RHEA-COMP:11060"/>
        <dbReference type="Rhea" id="RHEA-COMP:11061"/>
        <dbReference type="ChEBI" id="CHEBI:15378"/>
        <dbReference type="ChEBI" id="CHEBI:30013"/>
        <dbReference type="ChEBI" id="CHEBI:57692"/>
        <dbReference type="ChEBI" id="CHEBI:74257"/>
        <dbReference type="ChEBI" id="CHEBI:456215"/>
        <dbReference type="EC" id="2.7.1.180"/>
    </reaction>
</comment>
<feature type="region of interest" description="Disordered" evidence="11">
    <location>
        <begin position="24"/>
        <end position="113"/>
    </location>
</feature>
<keyword evidence="13" id="KW-1185">Reference proteome</keyword>
<accession>A0A7Y0HWE5</accession>
<evidence type="ECO:0000256" key="11">
    <source>
        <dbReference type="SAM" id="MobiDB-lite"/>
    </source>
</evidence>
<evidence type="ECO:0000256" key="9">
    <source>
        <dbReference type="ARBA" id="ARBA00031306"/>
    </source>
</evidence>
<dbReference type="SUPFAM" id="SSF143631">
    <property type="entry name" value="ApbE-like"/>
    <property type="match status" value="2"/>
</dbReference>
<evidence type="ECO:0000256" key="8">
    <source>
        <dbReference type="ARBA" id="ARBA00022842"/>
    </source>
</evidence>
<organism evidence="12 13">
    <name type="scientific">Bifidobacterium erythrocebi</name>
    <dbReference type="NCBI Taxonomy" id="2675325"/>
    <lineage>
        <taxon>Bacteria</taxon>
        <taxon>Bacillati</taxon>
        <taxon>Actinomycetota</taxon>
        <taxon>Actinomycetes</taxon>
        <taxon>Bifidobacteriales</taxon>
        <taxon>Bifidobacteriaceae</taxon>
        <taxon>Bifidobacterium</taxon>
    </lineage>
</organism>
<keyword evidence="6" id="KW-0479">Metal-binding</keyword>
<feature type="compositionally biased region" description="Polar residues" evidence="11">
    <location>
        <begin position="282"/>
        <end position="292"/>
    </location>
</feature>
<evidence type="ECO:0000256" key="1">
    <source>
        <dbReference type="ARBA" id="ARBA00001946"/>
    </source>
</evidence>
<dbReference type="PANTHER" id="PTHR30040">
    <property type="entry name" value="THIAMINE BIOSYNTHESIS LIPOPROTEIN APBE"/>
    <property type="match status" value="1"/>
</dbReference>
<keyword evidence="7" id="KW-0274">FAD</keyword>
<gene>
    <name evidence="12" type="ORF">G1C98_1580</name>
</gene>
<dbReference type="AlphaFoldDB" id="A0A7Y0HWE5"/>
<evidence type="ECO:0000313" key="13">
    <source>
        <dbReference type="Proteomes" id="UP000529710"/>
    </source>
</evidence>
<evidence type="ECO:0000256" key="5">
    <source>
        <dbReference type="ARBA" id="ARBA00022679"/>
    </source>
</evidence>
<keyword evidence="5" id="KW-0808">Transferase</keyword>
<dbReference type="InterPro" id="IPR024932">
    <property type="entry name" value="ApbE"/>
</dbReference>
<dbReference type="Pfam" id="PF02424">
    <property type="entry name" value="ApbE"/>
    <property type="match status" value="2"/>
</dbReference>
<evidence type="ECO:0000256" key="10">
    <source>
        <dbReference type="ARBA" id="ARBA00048540"/>
    </source>
</evidence>
<feature type="region of interest" description="Disordered" evidence="11">
    <location>
        <begin position="335"/>
        <end position="368"/>
    </location>
</feature>
<dbReference type="GO" id="GO:0016740">
    <property type="term" value="F:transferase activity"/>
    <property type="evidence" value="ECO:0007669"/>
    <property type="project" value="UniProtKB-KW"/>
</dbReference>
<proteinExistence type="predicted"/>
<sequence>MSDMHTLAFPQALGTGIVVQVRPQLSDSGEKDNQASHRILQMTNSAESDSQAPVSAHYVADSPESDNHAPGSTSHMTDSGESDSRTPDSSPHMTDSGESDIHAPDSTSCVTDSAESDMWGTIHAFLDGYERALSRFREDSLVAAMRRARHGGSFDFPDWAAGLFDLYDALHEASDGAIDPCVGEDLTRLGYGPAYTFAAQPDAGESVGAMHGRPTWNGSMERHGCTLVTRGPVSLDFGACGKGYAVDLIASLLRNDGCAAGHGDTDGSERNVRYLSVGDPFTGNQTVGTTHPNHADKPDRFGNRPAGFTADRSADLATDRAFVIDAGGDLLVHLQPSDHASRSSKTTRTTTTSRTSTTSSTAPTPPLRIALEHPTDTTQAIGVAEIASGALCASAPSRRHWGEQAGMKLHHLLNAIDGLPADNIAAAWAYVREQDAAFPCATADGLATALFVTPPDRLRARFRFECAFIDANGMAHASRDFPATLFLA</sequence>